<feature type="compositionally biased region" description="Basic and acidic residues" evidence="1">
    <location>
        <begin position="56"/>
        <end position="78"/>
    </location>
</feature>
<sequence>MGCSPSKTAAEEPSATTLLQTTQGGAEVKPAAPADSAAPVAPAASVEPAAPAETTEVVKAEEQKTDAEQKETAELKLDTAEVKQETAVEVTKQDEPESLRLKALRRLLEEPQVEEPQVEESFLLTAFGC</sequence>
<proteinExistence type="predicted"/>
<dbReference type="AlphaFoldDB" id="A0A813F2R1"/>
<organism evidence="2 3">
    <name type="scientific">Polarella glacialis</name>
    <name type="common">Dinoflagellate</name>
    <dbReference type="NCBI Taxonomy" id="89957"/>
    <lineage>
        <taxon>Eukaryota</taxon>
        <taxon>Sar</taxon>
        <taxon>Alveolata</taxon>
        <taxon>Dinophyceae</taxon>
        <taxon>Suessiales</taxon>
        <taxon>Suessiaceae</taxon>
        <taxon>Polarella</taxon>
    </lineage>
</organism>
<reference evidence="2" key="1">
    <citation type="submission" date="2021-02" db="EMBL/GenBank/DDBJ databases">
        <authorList>
            <person name="Dougan E. K."/>
            <person name="Rhodes N."/>
            <person name="Thang M."/>
            <person name="Chan C."/>
        </authorList>
    </citation>
    <scope>NUCLEOTIDE SEQUENCE</scope>
</reference>
<gene>
    <name evidence="2" type="ORF">PGLA1383_LOCUS26382</name>
</gene>
<keyword evidence="3" id="KW-1185">Reference proteome</keyword>
<accession>A0A813F2R1</accession>
<protein>
    <submittedName>
        <fullName evidence="2">Uncharacterized protein</fullName>
    </submittedName>
</protein>
<evidence type="ECO:0000313" key="3">
    <source>
        <dbReference type="Proteomes" id="UP000654075"/>
    </source>
</evidence>
<evidence type="ECO:0000313" key="2">
    <source>
        <dbReference type="EMBL" id="CAE8608522.1"/>
    </source>
</evidence>
<feature type="compositionally biased region" description="Low complexity" evidence="1">
    <location>
        <begin position="26"/>
        <end position="55"/>
    </location>
</feature>
<name>A0A813F2R1_POLGL</name>
<comment type="caution">
    <text evidence="2">The sequence shown here is derived from an EMBL/GenBank/DDBJ whole genome shotgun (WGS) entry which is preliminary data.</text>
</comment>
<dbReference type="Proteomes" id="UP000654075">
    <property type="component" value="Unassembled WGS sequence"/>
</dbReference>
<evidence type="ECO:0000256" key="1">
    <source>
        <dbReference type="SAM" id="MobiDB-lite"/>
    </source>
</evidence>
<dbReference type="EMBL" id="CAJNNV010023135">
    <property type="protein sequence ID" value="CAE8608522.1"/>
    <property type="molecule type" value="Genomic_DNA"/>
</dbReference>
<feature type="region of interest" description="Disordered" evidence="1">
    <location>
        <begin position="1"/>
        <end position="78"/>
    </location>
</feature>
<feature type="compositionally biased region" description="Polar residues" evidence="1">
    <location>
        <begin position="14"/>
        <end position="24"/>
    </location>
</feature>